<evidence type="ECO:0000259" key="10">
    <source>
        <dbReference type="PROSITE" id="PS51263"/>
    </source>
</evidence>
<evidence type="ECO:0000313" key="11">
    <source>
        <dbReference type="EMBL" id="CAH0098028.1"/>
    </source>
</evidence>
<dbReference type="Proteomes" id="UP000789390">
    <property type="component" value="Unassembled WGS sequence"/>
</dbReference>
<keyword evidence="4" id="KW-0206">Cytoskeleton</keyword>
<dbReference type="AlphaFoldDB" id="A0A8J2RCR3"/>
<evidence type="ECO:0000256" key="7">
    <source>
        <dbReference type="ARBA" id="ARBA00062335"/>
    </source>
</evidence>
<comment type="subcellular location">
    <subcellularLocation>
        <location evidence="1">Cytoplasm</location>
        <location evidence="1">Cytoskeleton</location>
    </subcellularLocation>
</comment>
<dbReference type="PANTHER" id="PTHR10829">
    <property type="entry name" value="CORTACTIN AND DREBRIN"/>
    <property type="match status" value="1"/>
</dbReference>
<evidence type="ECO:0000256" key="5">
    <source>
        <dbReference type="ARBA" id="ARBA00038052"/>
    </source>
</evidence>
<keyword evidence="2" id="KW-0963">Cytoplasm</keyword>
<proteinExistence type="inferred from homology"/>
<feature type="signal peptide" evidence="9">
    <location>
        <begin position="1"/>
        <end position="16"/>
    </location>
</feature>
<comment type="similarity">
    <text evidence="5">Belongs to the actin-binding proteins ADF family. Coactosin subfamily.</text>
</comment>
<evidence type="ECO:0000256" key="1">
    <source>
        <dbReference type="ARBA" id="ARBA00004245"/>
    </source>
</evidence>
<evidence type="ECO:0000256" key="6">
    <source>
        <dbReference type="ARBA" id="ARBA00058385"/>
    </source>
</evidence>
<dbReference type="GO" id="GO:0051015">
    <property type="term" value="F:actin filament binding"/>
    <property type="evidence" value="ECO:0007669"/>
    <property type="project" value="TreeGrafter"/>
</dbReference>
<keyword evidence="9" id="KW-0732">Signal</keyword>
<gene>
    <name evidence="11" type="ORF">DGAL_LOCUS75</name>
</gene>
<evidence type="ECO:0000256" key="9">
    <source>
        <dbReference type="SAM" id="SignalP"/>
    </source>
</evidence>
<protein>
    <recommendedName>
        <fullName evidence="8">Coactosin-like protein</fullName>
    </recommendedName>
</protein>
<comment type="caution">
    <text evidence="11">The sequence shown here is derived from an EMBL/GenBank/DDBJ whole genome shotgun (WGS) entry which is preliminary data.</text>
</comment>
<sequence length="160" mass="18569">MDFFFLSFFMFYVTQTLETHIDRQSVRESYNDVRSDFTETNWAVFQFEGNQICSKAVGSDFADFRTQFVDDERAFGFVRIQSGDEMSKRTKFLFVTWLGPNVSTMKRARLSSDKALVKEIIMNFAVELQIETPDELNYEFFREAVCKAGGANYGTGVREL</sequence>
<keyword evidence="12" id="KW-1185">Reference proteome</keyword>
<evidence type="ECO:0000313" key="12">
    <source>
        <dbReference type="Proteomes" id="UP000789390"/>
    </source>
</evidence>
<evidence type="ECO:0000256" key="3">
    <source>
        <dbReference type="ARBA" id="ARBA00023203"/>
    </source>
</evidence>
<accession>A0A8J2RCR3</accession>
<dbReference type="GO" id="GO:0030427">
    <property type="term" value="C:site of polarized growth"/>
    <property type="evidence" value="ECO:0007669"/>
    <property type="project" value="TreeGrafter"/>
</dbReference>
<comment type="function">
    <text evidence="6">Binds to F-actin in a calcium-independent manner. Has no direct effect on actin depolymerization. Acts as a chaperone for ALOX5 (5LO), influencing both its stability and activity in leukotrienes synthesis.</text>
</comment>
<dbReference type="PROSITE" id="PS51263">
    <property type="entry name" value="ADF_H"/>
    <property type="match status" value="1"/>
</dbReference>
<organism evidence="11 12">
    <name type="scientific">Daphnia galeata</name>
    <dbReference type="NCBI Taxonomy" id="27404"/>
    <lineage>
        <taxon>Eukaryota</taxon>
        <taxon>Metazoa</taxon>
        <taxon>Ecdysozoa</taxon>
        <taxon>Arthropoda</taxon>
        <taxon>Crustacea</taxon>
        <taxon>Branchiopoda</taxon>
        <taxon>Diplostraca</taxon>
        <taxon>Cladocera</taxon>
        <taxon>Anomopoda</taxon>
        <taxon>Daphniidae</taxon>
        <taxon>Daphnia</taxon>
    </lineage>
</organism>
<dbReference type="SMART" id="SM00102">
    <property type="entry name" value="ADF"/>
    <property type="match status" value="1"/>
</dbReference>
<evidence type="ECO:0000256" key="8">
    <source>
        <dbReference type="ARBA" id="ARBA00068121"/>
    </source>
</evidence>
<feature type="chain" id="PRO_5035272336" description="Coactosin-like protein" evidence="9">
    <location>
        <begin position="17"/>
        <end position="160"/>
    </location>
</feature>
<evidence type="ECO:0000256" key="4">
    <source>
        <dbReference type="ARBA" id="ARBA00023212"/>
    </source>
</evidence>
<dbReference type="GO" id="GO:0030864">
    <property type="term" value="C:cortical actin cytoskeleton"/>
    <property type="evidence" value="ECO:0007669"/>
    <property type="project" value="TreeGrafter"/>
</dbReference>
<dbReference type="InterPro" id="IPR029006">
    <property type="entry name" value="ADF-H/Gelsolin-like_dom_sf"/>
</dbReference>
<dbReference type="FunFam" id="3.40.20.10:FF:000018">
    <property type="entry name" value="Coactosin-like 1"/>
    <property type="match status" value="1"/>
</dbReference>
<dbReference type="PANTHER" id="PTHR10829:SF29">
    <property type="entry name" value="COACTOSIN-LIKE PROTEIN"/>
    <property type="match status" value="1"/>
</dbReference>
<keyword evidence="3" id="KW-0009">Actin-binding</keyword>
<evidence type="ECO:0000256" key="2">
    <source>
        <dbReference type="ARBA" id="ARBA00022490"/>
    </source>
</evidence>
<reference evidence="11" key="1">
    <citation type="submission" date="2021-11" db="EMBL/GenBank/DDBJ databases">
        <authorList>
            <person name="Schell T."/>
        </authorList>
    </citation>
    <scope>NUCLEOTIDE SEQUENCE</scope>
    <source>
        <strain evidence="11">M5</strain>
    </source>
</reference>
<dbReference type="Gene3D" id="3.40.20.10">
    <property type="entry name" value="Severin"/>
    <property type="match status" value="1"/>
</dbReference>
<dbReference type="OrthoDB" id="20822at2759"/>
<dbReference type="GO" id="GO:0030833">
    <property type="term" value="P:regulation of actin filament polymerization"/>
    <property type="evidence" value="ECO:0007669"/>
    <property type="project" value="TreeGrafter"/>
</dbReference>
<dbReference type="SUPFAM" id="SSF55753">
    <property type="entry name" value="Actin depolymerizing proteins"/>
    <property type="match status" value="1"/>
</dbReference>
<dbReference type="CDD" id="cd11282">
    <property type="entry name" value="ADF_coactosin_like"/>
    <property type="match status" value="1"/>
</dbReference>
<dbReference type="EMBL" id="CAKKLH010000001">
    <property type="protein sequence ID" value="CAH0098028.1"/>
    <property type="molecule type" value="Genomic_DNA"/>
</dbReference>
<name>A0A8J2RCR3_9CRUS</name>
<dbReference type="InterPro" id="IPR002108">
    <property type="entry name" value="ADF-H"/>
</dbReference>
<dbReference type="Pfam" id="PF00241">
    <property type="entry name" value="Cofilin_ADF"/>
    <property type="match status" value="1"/>
</dbReference>
<comment type="subunit">
    <text evidence="7">Interacts with 5-lipoxygenase (ALOX5/5LO) in a calcium-independent manner. Binds to F-actin with a stoichiometry of 1:2.</text>
</comment>
<feature type="domain" description="ADF-H" evidence="10">
    <location>
        <begin position="18"/>
        <end position="146"/>
    </location>
</feature>
<dbReference type="GO" id="GO:0005884">
    <property type="term" value="C:actin filament"/>
    <property type="evidence" value="ECO:0007669"/>
    <property type="project" value="TreeGrafter"/>
</dbReference>